<comment type="caution">
    <text evidence="1">The sequence shown here is derived from an EMBL/GenBank/DDBJ whole genome shotgun (WGS) entry which is preliminary data.</text>
</comment>
<keyword evidence="2" id="KW-1185">Reference proteome</keyword>
<feature type="non-terminal residue" evidence="1">
    <location>
        <position position="233"/>
    </location>
</feature>
<accession>A0ACC1HMP2</accession>
<gene>
    <name evidence="1" type="ORF">EV182_008200</name>
</gene>
<organism evidence="1 2">
    <name type="scientific">Spiromyces aspiralis</name>
    <dbReference type="NCBI Taxonomy" id="68401"/>
    <lineage>
        <taxon>Eukaryota</taxon>
        <taxon>Fungi</taxon>
        <taxon>Fungi incertae sedis</taxon>
        <taxon>Zoopagomycota</taxon>
        <taxon>Kickxellomycotina</taxon>
        <taxon>Kickxellomycetes</taxon>
        <taxon>Kickxellales</taxon>
        <taxon>Kickxellaceae</taxon>
        <taxon>Spiromyces</taxon>
    </lineage>
</organism>
<dbReference type="Proteomes" id="UP001145114">
    <property type="component" value="Unassembled WGS sequence"/>
</dbReference>
<proteinExistence type="predicted"/>
<feature type="non-terminal residue" evidence="1">
    <location>
        <position position="1"/>
    </location>
</feature>
<evidence type="ECO:0000313" key="2">
    <source>
        <dbReference type="Proteomes" id="UP001145114"/>
    </source>
</evidence>
<reference evidence="1" key="1">
    <citation type="submission" date="2022-06" db="EMBL/GenBank/DDBJ databases">
        <title>Phylogenomic reconstructions and comparative analyses of Kickxellomycotina fungi.</title>
        <authorList>
            <person name="Reynolds N.K."/>
            <person name="Stajich J.E."/>
            <person name="Barry K."/>
            <person name="Grigoriev I.V."/>
            <person name="Crous P."/>
            <person name="Smith M.E."/>
        </authorList>
    </citation>
    <scope>NUCLEOTIDE SEQUENCE</scope>
    <source>
        <strain evidence="1">RSA 2271</strain>
    </source>
</reference>
<sequence length="233" mass="25832">QHQQQQQQQQDQDAGDFYPLADDDDEDDAGGSGSAQRRRNTLESLEGVQYLQDTPSRSKFALSAEDSSQIRQALLDAHVDRLLELRRNPELRQRLLLSASHILDEIKAVFLAGPSVSQRRMSFEYGINGSGTFGKARNVANLFSDSRWGGHAFDLWLQTLTADKTALNVTDDEWKRAIVTPLMQHPQLLQTLCNAVESISNDLRNFAASPALATARMAGERGIGSPNFEAPHS</sequence>
<dbReference type="EMBL" id="JAMZIH010004114">
    <property type="protein sequence ID" value="KAJ1676433.1"/>
    <property type="molecule type" value="Genomic_DNA"/>
</dbReference>
<name>A0ACC1HMP2_9FUNG</name>
<protein>
    <submittedName>
        <fullName evidence="1">Uncharacterized protein</fullName>
    </submittedName>
</protein>
<evidence type="ECO:0000313" key="1">
    <source>
        <dbReference type="EMBL" id="KAJ1676433.1"/>
    </source>
</evidence>